<reference evidence="1 2" key="1">
    <citation type="journal article" date="2003" name="Nature">
        <title>Genome divergence in two Prochlorococcus ecotypes reflects oceanic niche differentiation.</title>
        <authorList>
            <person name="Rocap G."/>
            <person name="Larimer F.W."/>
            <person name="Lamerdin J.E."/>
            <person name="Malfatti S."/>
            <person name="Chain P."/>
            <person name="Ahlgren N.A."/>
            <person name="Arellano A."/>
            <person name="Coleman M."/>
            <person name="Hauser L."/>
            <person name="Hess W.R."/>
            <person name="Johnson Z.I."/>
            <person name="Land M.L."/>
            <person name="Lindell D."/>
            <person name="Post A.F."/>
            <person name="Regala W."/>
            <person name="Shah M."/>
            <person name="Shaw S.L."/>
            <person name="Steglich C."/>
            <person name="Sullivan M.B."/>
            <person name="Ting C.S."/>
            <person name="Tolonen A."/>
            <person name="Webb E.A."/>
            <person name="Zinser E.R."/>
            <person name="Chisholm S.W."/>
        </authorList>
    </citation>
    <scope>NUCLEOTIDE SEQUENCE [LARGE SCALE GENOMIC DNA]</scope>
    <source>
        <strain evidence="2">MIT 9313</strain>
    </source>
</reference>
<keyword evidence="2" id="KW-1185">Reference proteome</keyword>
<dbReference type="EMBL" id="BX548175">
    <property type="protein sequence ID" value="CAX32352.1"/>
    <property type="molecule type" value="Genomic_DNA"/>
</dbReference>
<dbReference type="HOGENOM" id="CLU_3256295_0_0_3"/>
<proteinExistence type="predicted"/>
<organism evidence="1 2">
    <name type="scientific">Prochlorococcus marinus (strain MIT 9313)</name>
    <dbReference type="NCBI Taxonomy" id="74547"/>
    <lineage>
        <taxon>Bacteria</taxon>
        <taxon>Bacillati</taxon>
        <taxon>Cyanobacteriota</taxon>
        <taxon>Cyanophyceae</taxon>
        <taxon>Synechococcales</taxon>
        <taxon>Prochlorococcaceae</taxon>
        <taxon>Prochlorococcus</taxon>
    </lineage>
</organism>
<evidence type="ECO:0000313" key="1">
    <source>
        <dbReference type="EMBL" id="CAX32352.1"/>
    </source>
</evidence>
<sequence length="48" mass="5462">MTIAIQLINFVGESKRESIALQSCLVVNWRLCYVIHSHFDGSRALDLN</sequence>
<protein>
    <submittedName>
        <fullName evidence="1">Uncharacterized protein</fullName>
    </submittedName>
</protein>
<dbReference type="Proteomes" id="UP000001423">
    <property type="component" value="Chromosome"/>
</dbReference>
<dbReference type="AlphaFoldDB" id="B9ESK6"/>
<name>B9ESK6_PROMM</name>
<evidence type="ECO:0000313" key="2">
    <source>
        <dbReference type="Proteomes" id="UP000001423"/>
    </source>
</evidence>
<dbReference type="KEGG" id="pmt:PMT_2834"/>
<accession>B9ESK6</accession>
<gene>
    <name evidence="1" type="ordered locus">PMT_2834</name>
</gene>